<dbReference type="Ensembl" id="ENSCAFT00040023589.1">
    <property type="protein sequence ID" value="ENSCAFP00040020479.1"/>
    <property type="gene ID" value="ENSCAFG00040012427.1"/>
</dbReference>
<name>A0A8C0SEW7_CANLF</name>
<proteinExistence type="predicted"/>
<dbReference type="Pfam" id="PF00566">
    <property type="entry name" value="RabGAP-TBC"/>
    <property type="match status" value="1"/>
</dbReference>
<dbReference type="GO" id="GO:0060271">
    <property type="term" value="P:cilium assembly"/>
    <property type="evidence" value="ECO:0007669"/>
    <property type="project" value="UniProtKB-ARBA"/>
</dbReference>
<dbReference type="GO" id="GO:0034451">
    <property type="term" value="C:centriolar satellite"/>
    <property type="evidence" value="ECO:0007669"/>
    <property type="project" value="UniProtKB-SubCell"/>
</dbReference>
<feature type="coiled-coil region" evidence="9">
    <location>
        <begin position="283"/>
        <end position="410"/>
    </location>
</feature>
<dbReference type="Gene3D" id="1.10.472.80">
    <property type="entry name" value="Ypt/Rab-GAP domain of gyp1p, domain 3"/>
    <property type="match status" value="1"/>
</dbReference>
<evidence type="ECO:0000256" key="9">
    <source>
        <dbReference type="SAM" id="Coils"/>
    </source>
</evidence>
<dbReference type="SUPFAM" id="SSF47923">
    <property type="entry name" value="Ypt/Rab-GAP domain of gyp1p"/>
    <property type="match status" value="1"/>
</dbReference>
<keyword evidence="4" id="KW-0853">WD repeat</keyword>
<evidence type="ECO:0000256" key="7">
    <source>
        <dbReference type="ARBA" id="ARBA00023212"/>
    </source>
</evidence>
<reference evidence="11 13" key="1">
    <citation type="journal article" date="2005" name="Nature">
        <title>Genome sequence, comparative analysis and haplotype structure of the domestic dog.</title>
        <authorList>
            <consortium name="Broad Sequencing Platform"/>
            <person name="Lindblad-Toh K."/>
            <person name="Wade C.M."/>
            <person name="Mikkelsen T.S."/>
            <person name="Karlsson E.K."/>
            <person name="Jaffe D.B."/>
            <person name="Kamal M."/>
            <person name="Clamp M."/>
            <person name="Chang J.L."/>
            <person name="Kulbokas E.J. III"/>
            <person name="Zody M.C."/>
            <person name="Mauceli E."/>
            <person name="Xie X."/>
            <person name="Breen M."/>
            <person name="Wayne R.K."/>
            <person name="Ostrander E.A."/>
            <person name="Ponting C.P."/>
            <person name="Galibert F."/>
            <person name="Smith D.R."/>
            <person name="DeJong P.J."/>
            <person name="Kirkness E."/>
            <person name="Alvarez P."/>
            <person name="Biagi T."/>
            <person name="Brockman W."/>
            <person name="Butler J."/>
            <person name="Chin C.W."/>
            <person name="Cook A."/>
            <person name="Cuff J."/>
            <person name="Daly M.J."/>
            <person name="DeCaprio D."/>
            <person name="Gnerre S."/>
            <person name="Grabherr M."/>
            <person name="Kellis M."/>
            <person name="Kleber M."/>
            <person name="Bardeleben C."/>
            <person name="Goodstadt L."/>
            <person name="Heger A."/>
            <person name="Hitte C."/>
            <person name="Kim L."/>
            <person name="Koepfli K.P."/>
            <person name="Parker H.G."/>
            <person name="Pollinger J.P."/>
            <person name="Searle S.M."/>
            <person name="Sutter N.B."/>
            <person name="Thomas R."/>
            <person name="Webber C."/>
            <person name="Baldwin J."/>
            <person name="Abebe A."/>
            <person name="Abouelleil A."/>
            <person name="Aftuck L."/>
            <person name="Ait-Zahra M."/>
            <person name="Aldredge T."/>
            <person name="Allen N."/>
            <person name="An P."/>
            <person name="Anderson S."/>
            <person name="Antoine C."/>
            <person name="Arachchi H."/>
            <person name="Aslam A."/>
            <person name="Ayotte L."/>
            <person name="Bachantsang P."/>
            <person name="Barry A."/>
            <person name="Bayul T."/>
            <person name="Benamara M."/>
            <person name="Berlin A."/>
            <person name="Bessette D."/>
            <person name="Blitshteyn B."/>
            <person name="Bloom T."/>
            <person name="Blye J."/>
            <person name="Boguslavskiy L."/>
            <person name="Bonnet C."/>
            <person name="Boukhgalter B."/>
            <person name="Brown A."/>
            <person name="Cahill P."/>
            <person name="Calixte N."/>
            <person name="Camarata J."/>
            <person name="Cheshatsang Y."/>
            <person name="Chu J."/>
            <person name="Citroen M."/>
            <person name="Collymore A."/>
            <person name="Cooke P."/>
            <person name="Dawoe T."/>
            <person name="Daza R."/>
            <person name="Decktor K."/>
            <person name="DeGray S."/>
            <person name="Dhargay N."/>
            <person name="Dooley K."/>
            <person name="Dooley K."/>
            <person name="Dorje P."/>
            <person name="Dorjee K."/>
            <person name="Dorris L."/>
            <person name="Duffey N."/>
            <person name="Dupes A."/>
            <person name="Egbiremolen O."/>
            <person name="Elong R."/>
            <person name="Falk J."/>
            <person name="Farina A."/>
            <person name="Faro S."/>
            <person name="Ferguson D."/>
            <person name="Ferreira P."/>
            <person name="Fisher S."/>
            <person name="FitzGerald M."/>
            <person name="Foley K."/>
            <person name="Foley C."/>
            <person name="Franke A."/>
            <person name="Friedrich D."/>
            <person name="Gage D."/>
            <person name="Garber M."/>
            <person name="Gearin G."/>
            <person name="Giannoukos G."/>
            <person name="Goode T."/>
            <person name="Goyette A."/>
            <person name="Graham J."/>
            <person name="Grandbois E."/>
            <person name="Gyaltsen K."/>
            <person name="Hafez N."/>
            <person name="Hagopian D."/>
            <person name="Hagos B."/>
            <person name="Hall J."/>
            <person name="Healy C."/>
            <person name="Hegarty R."/>
            <person name="Honan T."/>
            <person name="Horn A."/>
            <person name="Houde N."/>
            <person name="Hughes L."/>
            <person name="Hunnicutt L."/>
            <person name="Husby M."/>
            <person name="Jester B."/>
            <person name="Jones C."/>
            <person name="Kamat A."/>
            <person name="Kanga B."/>
            <person name="Kells C."/>
            <person name="Khazanovich D."/>
            <person name="Kieu A.C."/>
            <person name="Kisner P."/>
            <person name="Kumar M."/>
            <person name="Lance K."/>
            <person name="Landers T."/>
            <person name="Lara M."/>
            <person name="Lee W."/>
            <person name="Leger J.P."/>
            <person name="Lennon N."/>
            <person name="Leuper L."/>
            <person name="LeVine S."/>
            <person name="Liu J."/>
            <person name="Liu X."/>
            <person name="Lokyitsang Y."/>
            <person name="Lokyitsang T."/>
            <person name="Lui A."/>
            <person name="Macdonald J."/>
            <person name="Major J."/>
            <person name="Marabella R."/>
            <person name="Maru K."/>
            <person name="Matthews C."/>
            <person name="McDonough S."/>
            <person name="Mehta T."/>
            <person name="Meldrim J."/>
            <person name="Melnikov A."/>
            <person name="Meneus L."/>
            <person name="Mihalev A."/>
            <person name="Mihova T."/>
            <person name="Miller K."/>
            <person name="Mittelman R."/>
            <person name="Mlenga V."/>
            <person name="Mulrain L."/>
            <person name="Munson G."/>
            <person name="Navidi A."/>
            <person name="Naylor J."/>
            <person name="Nguyen T."/>
            <person name="Nguyen N."/>
            <person name="Nguyen C."/>
            <person name="Nguyen T."/>
            <person name="Nicol R."/>
            <person name="Norbu N."/>
            <person name="Norbu C."/>
            <person name="Novod N."/>
            <person name="Nyima T."/>
            <person name="Olandt P."/>
            <person name="O'Neill B."/>
            <person name="O'Neill K."/>
            <person name="Osman S."/>
            <person name="Oyono L."/>
            <person name="Patti C."/>
            <person name="Perrin D."/>
            <person name="Phunkhang P."/>
            <person name="Pierre F."/>
            <person name="Priest M."/>
            <person name="Rachupka A."/>
            <person name="Raghuraman S."/>
            <person name="Rameau R."/>
            <person name="Ray V."/>
            <person name="Raymond C."/>
            <person name="Rege F."/>
            <person name="Rise C."/>
            <person name="Rogers J."/>
            <person name="Rogov P."/>
            <person name="Sahalie J."/>
            <person name="Settipalli S."/>
            <person name="Sharpe T."/>
            <person name="Shea T."/>
            <person name="Sheehan M."/>
            <person name="Sherpa N."/>
            <person name="Shi J."/>
            <person name="Shih D."/>
            <person name="Sloan J."/>
            <person name="Smith C."/>
            <person name="Sparrow T."/>
            <person name="Stalker J."/>
            <person name="Stange-Thomann N."/>
            <person name="Stavropoulos S."/>
            <person name="Stone C."/>
            <person name="Stone S."/>
            <person name="Sykes S."/>
            <person name="Tchuinga P."/>
            <person name="Tenzing P."/>
            <person name="Tesfaye S."/>
            <person name="Thoulutsang D."/>
            <person name="Thoulutsang Y."/>
            <person name="Topham K."/>
            <person name="Topping I."/>
            <person name="Tsamla T."/>
            <person name="Vassiliev H."/>
            <person name="Venkataraman V."/>
            <person name="Vo A."/>
            <person name="Wangchuk T."/>
            <person name="Wangdi T."/>
            <person name="Weiand M."/>
            <person name="Wilkinson J."/>
            <person name="Wilson A."/>
            <person name="Yadav S."/>
            <person name="Yang S."/>
            <person name="Yang X."/>
            <person name="Young G."/>
            <person name="Yu Q."/>
            <person name="Zainoun J."/>
            <person name="Zembek L."/>
            <person name="Zimmer A."/>
            <person name="Lander E.S."/>
        </authorList>
    </citation>
    <scope>NUCLEOTIDE SEQUENCE [LARGE SCALE GENOMIC DNA]</scope>
    <source>
        <strain evidence="11">Boxer</strain>
    </source>
</reference>
<evidence type="ECO:0000313" key="14">
    <source>
        <dbReference type="Proteomes" id="UP000694542"/>
    </source>
</evidence>
<keyword evidence="5" id="KW-0677">Repeat</keyword>
<accession>A0A8C0SEW7</accession>
<organism evidence="12 14">
    <name type="scientific">Canis lupus familiaris</name>
    <name type="common">Dog</name>
    <name type="synonym">Canis familiaris</name>
    <dbReference type="NCBI Taxonomy" id="9615"/>
    <lineage>
        <taxon>Eukaryota</taxon>
        <taxon>Metazoa</taxon>
        <taxon>Chordata</taxon>
        <taxon>Craniata</taxon>
        <taxon>Vertebrata</taxon>
        <taxon>Euteleostomi</taxon>
        <taxon>Mammalia</taxon>
        <taxon>Eutheria</taxon>
        <taxon>Laurasiatheria</taxon>
        <taxon>Carnivora</taxon>
        <taxon>Caniformia</taxon>
        <taxon>Canidae</taxon>
        <taxon>Canis</taxon>
    </lineage>
</organism>
<keyword evidence="3" id="KW-0963">Cytoplasm</keyword>
<evidence type="ECO:0000256" key="8">
    <source>
        <dbReference type="ARBA" id="ARBA00023273"/>
    </source>
</evidence>
<reference evidence="12" key="2">
    <citation type="submission" date="2018-10" db="EMBL/GenBank/DDBJ databases">
        <title>De novo assembly of a Great Dane genome.</title>
        <authorList>
            <person name="Kidd J.M."/>
            <person name="Pendleton A.L."/>
            <person name="Shen F."/>
            <person name="Emery S."/>
        </authorList>
    </citation>
    <scope>NUCLEOTIDE SEQUENCE [LARGE SCALE GENOMIC DNA]</scope>
    <source>
        <strain evidence="12">Great Dane</strain>
    </source>
</reference>
<dbReference type="Ensembl" id="ENSCAFT00000072373.2">
    <property type="protein sequence ID" value="ENSCAFP00000058728.1"/>
    <property type="gene ID" value="ENSCAFG00000000986.5"/>
</dbReference>
<dbReference type="Proteomes" id="UP000002254">
    <property type="component" value="Chromosome 13"/>
</dbReference>
<evidence type="ECO:0000313" key="11">
    <source>
        <dbReference type="Ensembl" id="ENSCAFP00000058728.1"/>
    </source>
</evidence>
<evidence type="ECO:0000256" key="2">
    <source>
        <dbReference type="ARBA" id="ARBA00004245"/>
    </source>
</evidence>
<keyword evidence="7" id="KW-0206">Cytoskeleton</keyword>
<reference evidence="12" key="3">
    <citation type="submission" date="2025-05" db="UniProtKB">
        <authorList>
            <consortium name="Ensembl"/>
        </authorList>
    </citation>
    <scope>IDENTIFICATION</scope>
</reference>
<evidence type="ECO:0000256" key="3">
    <source>
        <dbReference type="ARBA" id="ARBA00022490"/>
    </source>
</evidence>
<dbReference type="InterPro" id="IPR000195">
    <property type="entry name" value="Rab-GAP-TBC_dom"/>
</dbReference>
<dbReference type="InterPro" id="IPR051570">
    <property type="entry name" value="TBC1_cilium_biogenesis"/>
</dbReference>
<sequence length="621" mass="73949">MKVTSGRVQRPARSRENRIQTRILKKDLTGSFENKENELSDGLNKKRLQILLKGYGEYPMKYRMFIWRSLLQLPENHTAFNSLEDKGVHVAFLNLQKKYPIKSRKLLRVLQRTLSALAHWSAIFSDTPYLPLLAFPFVKLFQNNQLICFEVVATLIINWCQHWFEYFPNPPINILSMIENVLAFHDKELLQHFIDHDITSQLYAWPLLETIFSEVLTREEWLKLFDNVFSNHPSFLLMTVVAYNICSRAPLLNCSLKDDFEMVEDMQAEVDQQRVEDEAWYQKQELLRKAEETRRELLLQEEEKMVQQRQRLASVKRELKVKEMHLQDATRRRFLKLQQDQHEMELRRLDDELERKVHMRDREIATTAKDLEMRHLELESQKRLYEKNLIRNQEAVAKEMREDTDAYRRKVDLEEHMFHKLIETGQTQNQKTHKLIEENLAKAEQACLNADWRIQALHKQRCDDLQRSECYQEVARLLRENRRKETEVLNSMMGEEAKKWQEAEEKDFHLKSEKKASALSDASRKWFLQKEINDALEHAEHPCTKGVPRYQNGQVVSTCLSRTSQLNDISEADSSTCPSFSQRRIQWDTTERDLMERVRNLRQRLTVQARNRCQTPHLLVT</sequence>
<dbReference type="PANTHER" id="PTHR19853">
    <property type="entry name" value="WD REPEAT CONTAINING PROTEIN 3 WDR3"/>
    <property type="match status" value="1"/>
</dbReference>
<keyword evidence="8" id="KW-0966">Cell projection</keyword>
<evidence type="ECO:0000256" key="5">
    <source>
        <dbReference type="ARBA" id="ARBA00022737"/>
    </source>
</evidence>
<evidence type="ECO:0000256" key="6">
    <source>
        <dbReference type="ARBA" id="ARBA00023054"/>
    </source>
</evidence>
<keyword evidence="6 9" id="KW-0175">Coiled coil</keyword>
<accession>A0A8P0P7T8</accession>
<feature type="domain" description="Rab-GAP TBC" evidence="10">
    <location>
        <begin position="57"/>
        <end position="232"/>
    </location>
</feature>
<evidence type="ECO:0000259" key="10">
    <source>
        <dbReference type="PROSITE" id="PS50086"/>
    </source>
</evidence>
<dbReference type="InterPro" id="IPR035969">
    <property type="entry name" value="Rab-GAP_TBC_sf"/>
</dbReference>
<dbReference type="OrthoDB" id="5578278at2759"/>
<evidence type="ECO:0000256" key="1">
    <source>
        <dbReference type="ARBA" id="ARBA00004138"/>
    </source>
</evidence>
<evidence type="ECO:0000313" key="13">
    <source>
        <dbReference type="Proteomes" id="UP000002254"/>
    </source>
</evidence>
<protein>
    <submittedName>
        <fullName evidence="12">TBC1 domain family member 31</fullName>
    </submittedName>
</protein>
<dbReference type="PROSITE" id="PS50086">
    <property type="entry name" value="TBC_RABGAP"/>
    <property type="match status" value="1"/>
</dbReference>
<evidence type="ECO:0000313" key="12">
    <source>
        <dbReference type="Ensembl" id="ENSCAFP00040020479.1"/>
    </source>
</evidence>
<dbReference type="GO" id="GO:0060090">
    <property type="term" value="F:molecular adaptor activity"/>
    <property type="evidence" value="ECO:0007669"/>
    <property type="project" value="UniProtKB-ARBA"/>
</dbReference>
<evidence type="ECO:0000256" key="4">
    <source>
        <dbReference type="ARBA" id="ARBA00022574"/>
    </source>
</evidence>
<dbReference type="AlphaFoldDB" id="A0A8C0SEW7"/>
<dbReference type="Proteomes" id="UP000694542">
    <property type="component" value="Chromosome 13"/>
</dbReference>
<comment type="subcellular location">
    <subcellularLocation>
        <location evidence="1">Cell projection</location>
        <location evidence="1">Cilium</location>
    </subcellularLocation>
    <subcellularLocation>
        <location evidence="2">Cytoplasm</location>
        <location evidence="2">Cytoskeleton</location>
    </subcellularLocation>
</comment>
<dbReference type="PANTHER" id="PTHR19853:SF1">
    <property type="entry name" value="TBC1 DOMAIN FAMILY MEMBER 31"/>
    <property type="match status" value="1"/>
</dbReference>
<gene>
    <name evidence="12" type="primary">TBC1D31</name>
</gene>